<dbReference type="InterPro" id="IPR008914">
    <property type="entry name" value="PEBP"/>
</dbReference>
<evidence type="ECO:0000313" key="3">
    <source>
        <dbReference type="EMBL" id="TFL06859.1"/>
    </source>
</evidence>
<dbReference type="Pfam" id="PF01161">
    <property type="entry name" value="PBP"/>
    <property type="match status" value="1"/>
</dbReference>
<keyword evidence="2" id="KW-0732">Signal</keyword>
<dbReference type="Gene3D" id="3.90.280.10">
    <property type="entry name" value="PEBP-like"/>
    <property type="match status" value="1"/>
</dbReference>
<keyword evidence="4" id="KW-1185">Reference proteome</keyword>
<proteinExistence type="predicted"/>
<name>A0A5C3R2H8_9AGAR</name>
<dbReference type="PANTHER" id="PTHR11362">
    <property type="entry name" value="PHOSPHATIDYLETHANOLAMINE-BINDING PROTEIN"/>
    <property type="match status" value="1"/>
</dbReference>
<accession>A0A5C3R2H8</accession>
<protein>
    <submittedName>
        <fullName evidence="3">Phosphatidylethanolamine-binding protein</fullName>
    </submittedName>
</protein>
<dbReference type="CDD" id="cd00866">
    <property type="entry name" value="PEBP_euk"/>
    <property type="match status" value="1"/>
</dbReference>
<organism evidence="3 4">
    <name type="scientific">Pterulicium gracile</name>
    <dbReference type="NCBI Taxonomy" id="1884261"/>
    <lineage>
        <taxon>Eukaryota</taxon>
        <taxon>Fungi</taxon>
        <taxon>Dikarya</taxon>
        <taxon>Basidiomycota</taxon>
        <taxon>Agaricomycotina</taxon>
        <taxon>Agaricomycetes</taxon>
        <taxon>Agaricomycetidae</taxon>
        <taxon>Agaricales</taxon>
        <taxon>Pleurotineae</taxon>
        <taxon>Pterulaceae</taxon>
        <taxon>Pterulicium</taxon>
    </lineage>
</organism>
<dbReference type="InterPro" id="IPR036610">
    <property type="entry name" value="PEBP-like_sf"/>
</dbReference>
<reference evidence="3 4" key="1">
    <citation type="journal article" date="2019" name="Nat. Ecol. Evol.">
        <title>Megaphylogeny resolves global patterns of mushroom evolution.</title>
        <authorList>
            <person name="Varga T."/>
            <person name="Krizsan K."/>
            <person name="Foldi C."/>
            <person name="Dima B."/>
            <person name="Sanchez-Garcia M."/>
            <person name="Sanchez-Ramirez S."/>
            <person name="Szollosi G.J."/>
            <person name="Szarkandi J.G."/>
            <person name="Papp V."/>
            <person name="Albert L."/>
            <person name="Andreopoulos W."/>
            <person name="Angelini C."/>
            <person name="Antonin V."/>
            <person name="Barry K.W."/>
            <person name="Bougher N.L."/>
            <person name="Buchanan P."/>
            <person name="Buyck B."/>
            <person name="Bense V."/>
            <person name="Catcheside P."/>
            <person name="Chovatia M."/>
            <person name="Cooper J."/>
            <person name="Damon W."/>
            <person name="Desjardin D."/>
            <person name="Finy P."/>
            <person name="Geml J."/>
            <person name="Haridas S."/>
            <person name="Hughes K."/>
            <person name="Justo A."/>
            <person name="Karasinski D."/>
            <person name="Kautmanova I."/>
            <person name="Kiss B."/>
            <person name="Kocsube S."/>
            <person name="Kotiranta H."/>
            <person name="LaButti K.M."/>
            <person name="Lechner B.E."/>
            <person name="Liimatainen K."/>
            <person name="Lipzen A."/>
            <person name="Lukacs Z."/>
            <person name="Mihaltcheva S."/>
            <person name="Morgado L.N."/>
            <person name="Niskanen T."/>
            <person name="Noordeloos M.E."/>
            <person name="Ohm R.A."/>
            <person name="Ortiz-Santana B."/>
            <person name="Ovrebo C."/>
            <person name="Racz N."/>
            <person name="Riley R."/>
            <person name="Savchenko A."/>
            <person name="Shiryaev A."/>
            <person name="Soop K."/>
            <person name="Spirin V."/>
            <person name="Szebenyi C."/>
            <person name="Tomsovsky M."/>
            <person name="Tulloss R.E."/>
            <person name="Uehling J."/>
            <person name="Grigoriev I.V."/>
            <person name="Vagvolgyi C."/>
            <person name="Papp T."/>
            <person name="Martin F.M."/>
            <person name="Miettinen O."/>
            <person name="Hibbett D.S."/>
            <person name="Nagy L.G."/>
        </authorList>
    </citation>
    <scope>NUCLEOTIDE SEQUENCE [LARGE SCALE GENOMIC DNA]</scope>
    <source>
        <strain evidence="3 4">CBS 309.79</strain>
    </source>
</reference>
<dbReference type="SUPFAM" id="SSF49777">
    <property type="entry name" value="PEBP-like"/>
    <property type="match status" value="1"/>
</dbReference>
<dbReference type="STRING" id="1884261.A0A5C3R2H8"/>
<dbReference type="OrthoDB" id="2506647at2759"/>
<evidence type="ECO:0000256" key="1">
    <source>
        <dbReference type="SAM" id="MobiDB-lite"/>
    </source>
</evidence>
<dbReference type="InterPro" id="IPR035810">
    <property type="entry name" value="PEBP_euk"/>
</dbReference>
<feature type="region of interest" description="Disordered" evidence="1">
    <location>
        <begin position="209"/>
        <end position="258"/>
    </location>
</feature>
<dbReference type="EMBL" id="ML178814">
    <property type="protein sequence ID" value="TFL06859.1"/>
    <property type="molecule type" value="Genomic_DNA"/>
</dbReference>
<dbReference type="Proteomes" id="UP000305067">
    <property type="component" value="Unassembled WGS sequence"/>
</dbReference>
<dbReference type="PANTHER" id="PTHR11362:SF140">
    <property type="entry name" value="PEBP-LIKE PROTEIN"/>
    <property type="match status" value="1"/>
</dbReference>
<feature type="compositionally biased region" description="Low complexity" evidence="1">
    <location>
        <begin position="209"/>
        <end position="251"/>
    </location>
</feature>
<sequence length="284" mass="29153">MLYQSLITLAVAAFAQAQANTALEIEAIKAHFSGAALVPFLLPEFEPSALLSINYAGVGDMTTGQAVVKEQVNPVPTLTLTPVNSTVELNGDYTVAMVDADIPGFDVSQGVTRHWLINGAKVEDGQLSNVTANTVANYAGPWPAAGSGPHRYVILVFTQPEGFTAPTDAAPPTEVVNGWNFNQYLKETGLTLLAANYIQVEEGESTVSAAATSSVDSATLSAPEAEETGGAPANGANGDNNTDGETTTPSDDAADAEGAGVASTPLKLSVAVFAALFASFCASL</sequence>
<dbReference type="AlphaFoldDB" id="A0A5C3R2H8"/>
<feature type="chain" id="PRO_5022860471" evidence="2">
    <location>
        <begin position="18"/>
        <end position="284"/>
    </location>
</feature>
<evidence type="ECO:0000313" key="4">
    <source>
        <dbReference type="Proteomes" id="UP000305067"/>
    </source>
</evidence>
<evidence type="ECO:0000256" key="2">
    <source>
        <dbReference type="SAM" id="SignalP"/>
    </source>
</evidence>
<feature type="signal peptide" evidence="2">
    <location>
        <begin position="1"/>
        <end position="17"/>
    </location>
</feature>
<gene>
    <name evidence="3" type="ORF">BDV98DRAFT_556813</name>
</gene>